<dbReference type="AlphaFoldDB" id="A0A8S1KFZ0"/>
<reference evidence="3" key="1">
    <citation type="submission" date="2021-01" db="EMBL/GenBank/DDBJ databases">
        <authorList>
            <consortium name="Genoscope - CEA"/>
            <person name="William W."/>
        </authorList>
    </citation>
    <scope>NUCLEOTIDE SEQUENCE</scope>
</reference>
<dbReference type="OrthoDB" id="419317at2759"/>
<dbReference type="GO" id="GO:0071818">
    <property type="term" value="C:BAT3 complex"/>
    <property type="evidence" value="ECO:0007669"/>
    <property type="project" value="TreeGrafter"/>
</dbReference>
<gene>
    <name evidence="3" type="ORF">PSON_ATCC_30995.1.T0060252</name>
</gene>
<protein>
    <recommendedName>
        <fullName evidence="2">Ubiquitin-like domain-containing protein</fullName>
    </recommendedName>
</protein>
<dbReference type="PANTHER" id="PTHR15204">
    <property type="entry name" value="LARGE PROLINE-RICH PROTEIN BAG6"/>
    <property type="match status" value="1"/>
</dbReference>
<evidence type="ECO:0000256" key="1">
    <source>
        <dbReference type="SAM" id="MobiDB-lite"/>
    </source>
</evidence>
<feature type="compositionally biased region" description="Low complexity" evidence="1">
    <location>
        <begin position="83"/>
        <end position="100"/>
    </location>
</feature>
<evidence type="ECO:0000259" key="2">
    <source>
        <dbReference type="PROSITE" id="PS50053"/>
    </source>
</evidence>
<dbReference type="InterPro" id="IPR000626">
    <property type="entry name" value="Ubiquitin-like_dom"/>
</dbReference>
<accession>A0A8S1KFZ0</accession>
<dbReference type="SMART" id="SM00213">
    <property type="entry name" value="UBQ"/>
    <property type="match status" value="1"/>
</dbReference>
<dbReference type="GO" id="GO:0036503">
    <property type="term" value="P:ERAD pathway"/>
    <property type="evidence" value="ECO:0007669"/>
    <property type="project" value="TreeGrafter"/>
</dbReference>
<keyword evidence="4" id="KW-1185">Reference proteome</keyword>
<dbReference type="PANTHER" id="PTHR15204:SF0">
    <property type="entry name" value="LARGE PROLINE-RICH PROTEIN BAG6"/>
    <property type="match status" value="1"/>
</dbReference>
<dbReference type="CDD" id="cd17039">
    <property type="entry name" value="Ubl_ubiquitin_like"/>
    <property type="match status" value="1"/>
</dbReference>
<evidence type="ECO:0000313" key="4">
    <source>
        <dbReference type="Proteomes" id="UP000692954"/>
    </source>
</evidence>
<proteinExistence type="predicted"/>
<name>A0A8S1KFZ0_9CILI</name>
<comment type="caution">
    <text evidence="3">The sequence shown here is derived from an EMBL/GenBank/DDBJ whole genome shotgun (WGS) entry which is preliminary data.</text>
</comment>
<evidence type="ECO:0000313" key="3">
    <source>
        <dbReference type="EMBL" id="CAD8052056.1"/>
    </source>
</evidence>
<feature type="domain" description="Ubiquitin-like" evidence="2">
    <location>
        <begin position="5"/>
        <end position="73"/>
    </location>
</feature>
<dbReference type="GO" id="GO:0051787">
    <property type="term" value="F:misfolded protein binding"/>
    <property type="evidence" value="ECO:0007669"/>
    <property type="project" value="TreeGrafter"/>
</dbReference>
<dbReference type="Pfam" id="PF00240">
    <property type="entry name" value="ubiquitin"/>
    <property type="match status" value="1"/>
</dbReference>
<feature type="region of interest" description="Disordered" evidence="1">
    <location>
        <begin position="83"/>
        <end position="103"/>
    </location>
</feature>
<dbReference type="Proteomes" id="UP000692954">
    <property type="component" value="Unassembled WGS sequence"/>
</dbReference>
<dbReference type="FunFam" id="3.10.20.90:FF:000205">
    <property type="entry name" value="2'-5'-oligoadenylate synthase-like protein 2"/>
    <property type="match status" value="1"/>
</dbReference>
<dbReference type="EMBL" id="CAJJDN010000006">
    <property type="protein sequence ID" value="CAD8052056.1"/>
    <property type="molecule type" value="Genomic_DNA"/>
</dbReference>
<dbReference type="GO" id="GO:0031593">
    <property type="term" value="F:polyubiquitin modification-dependent protein binding"/>
    <property type="evidence" value="ECO:0007669"/>
    <property type="project" value="TreeGrafter"/>
</dbReference>
<organism evidence="3 4">
    <name type="scientific">Paramecium sonneborni</name>
    <dbReference type="NCBI Taxonomy" id="65129"/>
    <lineage>
        <taxon>Eukaryota</taxon>
        <taxon>Sar</taxon>
        <taxon>Alveolata</taxon>
        <taxon>Ciliophora</taxon>
        <taxon>Intramacronucleata</taxon>
        <taxon>Oligohymenophorea</taxon>
        <taxon>Peniculida</taxon>
        <taxon>Parameciidae</taxon>
        <taxon>Paramecium</taxon>
    </lineage>
</organism>
<dbReference type="PROSITE" id="PS50053">
    <property type="entry name" value="UBIQUITIN_2"/>
    <property type="match status" value="1"/>
</dbReference>
<sequence length="192" mass="22816">METQIILKIKTLDNQITPFAIDPNNTVQQLKNIIQTKLNIPLDKQRLIYQGRVLENNKSLQEYKLQNDHVILLPGQPIQEEQIVQNQTQQQQQQQQEQEQGSNEFPEIDILSNILRTLRQHQYNRQNVRRMVQQQRSNGFTIDKQQSLEGIRQNYQTVKQLIDCQIKPEELKQEDIQGIQINYSYRRICKPI</sequence>